<dbReference type="InterPro" id="IPR039421">
    <property type="entry name" value="Type_1_exporter"/>
</dbReference>
<keyword evidence="5" id="KW-0067">ATP-binding</keyword>
<feature type="transmembrane region" description="Helical" evidence="9">
    <location>
        <begin position="170"/>
        <end position="187"/>
    </location>
</feature>
<feature type="domain" description="ABC transmembrane type-1" evidence="11">
    <location>
        <begin position="47"/>
        <end position="336"/>
    </location>
</feature>
<dbReference type="Proteomes" id="UP000000365">
    <property type="component" value="Chromosome"/>
</dbReference>
<dbReference type="AlphaFoldDB" id="A2SSX0"/>
<comment type="subcellular location">
    <subcellularLocation>
        <location evidence="1">Membrane</location>
        <topology evidence="1">Multi-pass membrane protein</topology>
    </subcellularLocation>
</comment>
<dbReference type="PANTHER" id="PTHR43394">
    <property type="entry name" value="ATP-DEPENDENT PERMEASE MDL1, MITOCHONDRIAL"/>
    <property type="match status" value="1"/>
</dbReference>
<evidence type="ECO:0000256" key="1">
    <source>
        <dbReference type="ARBA" id="ARBA00004141"/>
    </source>
</evidence>
<dbReference type="SUPFAM" id="SSF52540">
    <property type="entry name" value="P-loop containing nucleoside triphosphate hydrolases"/>
    <property type="match status" value="1"/>
</dbReference>
<dbReference type="GO" id="GO:0005524">
    <property type="term" value="F:ATP binding"/>
    <property type="evidence" value="ECO:0007669"/>
    <property type="project" value="UniProtKB-KW"/>
</dbReference>
<dbReference type="InterPro" id="IPR036640">
    <property type="entry name" value="ABC1_TM_sf"/>
</dbReference>
<keyword evidence="4" id="KW-0547">Nucleotide-binding</keyword>
<evidence type="ECO:0000256" key="6">
    <source>
        <dbReference type="ARBA" id="ARBA00022989"/>
    </source>
</evidence>
<dbReference type="HOGENOM" id="CLU_000604_84_3_2"/>
<dbReference type="SMART" id="SM00382">
    <property type="entry name" value="AAA"/>
    <property type="match status" value="1"/>
</dbReference>
<gene>
    <name evidence="12" type="ordered locus">Mlab_1257</name>
</gene>
<evidence type="ECO:0000256" key="2">
    <source>
        <dbReference type="ARBA" id="ARBA00022448"/>
    </source>
</evidence>
<protein>
    <submittedName>
        <fullName evidence="12">ABC transporter related protein</fullName>
    </submittedName>
</protein>
<feature type="region of interest" description="Disordered" evidence="8">
    <location>
        <begin position="1"/>
        <end position="23"/>
    </location>
</feature>
<dbReference type="Pfam" id="PF00005">
    <property type="entry name" value="ABC_tran"/>
    <property type="match status" value="1"/>
</dbReference>
<dbReference type="InterPro" id="IPR003439">
    <property type="entry name" value="ABC_transporter-like_ATP-bd"/>
</dbReference>
<dbReference type="CDD" id="cd03254">
    <property type="entry name" value="ABCC_Glucan_exporter_like"/>
    <property type="match status" value="1"/>
</dbReference>
<dbReference type="InterPro" id="IPR017871">
    <property type="entry name" value="ABC_transporter-like_CS"/>
</dbReference>
<evidence type="ECO:0000259" key="11">
    <source>
        <dbReference type="PROSITE" id="PS50929"/>
    </source>
</evidence>
<evidence type="ECO:0000256" key="3">
    <source>
        <dbReference type="ARBA" id="ARBA00022692"/>
    </source>
</evidence>
<dbReference type="PROSITE" id="PS00211">
    <property type="entry name" value="ABC_TRANSPORTER_1"/>
    <property type="match status" value="1"/>
</dbReference>
<dbReference type="STRING" id="410358.Mlab_1257"/>
<dbReference type="InterPro" id="IPR003593">
    <property type="entry name" value="AAA+_ATPase"/>
</dbReference>
<dbReference type="SUPFAM" id="SSF90123">
    <property type="entry name" value="ABC transporter transmembrane region"/>
    <property type="match status" value="1"/>
</dbReference>
<keyword evidence="6 9" id="KW-1133">Transmembrane helix</keyword>
<dbReference type="GO" id="GO:0015421">
    <property type="term" value="F:ABC-type oligopeptide transporter activity"/>
    <property type="evidence" value="ECO:0007669"/>
    <property type="project" value="TreeGrafter"/>
</dbReference>
<evidence type="ECO:0000256" key="8">
    <source>
        <dbReference type="SAM" id="MobiDB-lite"/>
    </source>
</evidence>
<keyword evidence="2" id="KW-0813">Transport</keyword>
<evidence type="ECO:0000256" key="4">
    <source>
        <dbReference type="ARBA" id="ARBA00022741"/>
    </source>
</evidence>
<evidence type="ECO:0000256" key="7">
    <source>
        <dbReference type="ARBA" id="ARBA00023136"/>
    </source>
</evidence>
<evidence type="ECO:0000313" key="12">
    <source>
        <dbReference type="EMBL" id="ABN07426.1"/>
    </source>
</evidence>
<sequence>MPPMNHGPSGGKRPGIPVVGNKPNDVKKTLKRLLSYLPGMYKVTLGAVVVCIILSTLAGVIGSLFLEVLIDDYITPLIGVENPVFTGLLQAILFMAVIFLCGVVSTLIYSRLMVIISQGVMKRIRDDMFVHMQKLPIRYFDTHKFGDTMSHYTNDTETLHQMLSQSVPQVFSSIITIIFVFCAMIYTSGPLTLLVVVMVFVLFFVMKNVGGKSAVYFVRQQKSLGTVNGYIEEMINGQKVVKVFCHEDQVKAEFDVMNDELRGHAKSANTFANIFMPIVMNLGNIQYVLVAVVGGALAIGGVGGLTLGGIAAFLQLSRSFMMPVSQVSQQMSSVVMALAGAERIFKLLDEPEEEDTGDVTLVNAQYEGSVLTEAPAFTGIWAWKEIVDGSPVYTKLEGDVQLRDVSFGYTPDKEVLHDVSVYANPGQKVAFVGATGAGKTTITNLINRFYDVQEGEIFYDGIDVKRIRKADLRHSLGIVLQDTNLFTGTVRENIRYGKLDATDEEVYAAARLANAHDFITRLPEGYDTILEGDGGSLSQGQRQLLSIARAAVANPPVMILDEATSSIDTRTEAIVQAGMDSLMKGRTVFVIAHRLSTVHNADVIMVLESGRIIERGTHTKLISEKGKYHQLYTGAFELE</sequence>
<dbReference type="Gene3D" id="3.40.50.300">
    <property type="entry name" value="P-loop containing nucleotide triphosphate hydrolases"/>
    <property type="match status" value="1"/>
</dbReference>
<reference evidence="12 13" key="1">
    <citation type="journal article" date="2009" name="Stand. Genomic Sci.">
        <title>Complete genome sequence of Methanocorpusculum labreanum type strain Z.</title>
        <authorList>
            <person name="Anderson I.J."/>
            <person name="Sieprawska-Lupa M."/>
            <person name="Goltsman E."/>
            <person name="Lapidus A."/>
            <person name="Copeland A."/>
            <person name="Glavina Del Rio T."/>
            <person name="Tice H."/>
            <person name="Dalin E."/>
            <person name="Barry K."/>
            <person name="Pitluck S."/>
            <person name="Hauser L."/>
            <person name="Land M."/>
            <person name="Lucas S."/>
            <person name="Richardson P."/>
            <person name="Whitman W.B."/>
            <person name="Kyrpides N.C."/>
        </authorList>
    </citation>
    <scope>NUCLEOTIDE SEQUENCE [LARGE SCALE GENOMIC DNA]</scope>
    <source>
        <strain evidence="13">ATCC 43576 / DSM 4855 / Z</strain>
    </source>
</reference>
<dbReference type="FunFam" id="3.40.50.300:FF:000287">
    <property type="entry name" value="Multidrug ABC transporter ATP-binding protein"/>
    <property type="match status" value="1"/>
</dbReference>
<name>A2SSX0_METLZ</name>
<dbReference type="PROSITE" id="PS50929">
    <property type="entry name" value="ABC_TM1F"/>
    <property type="match status" value="1"/>
</dbReference>
<feature type="domain" description="ABC transporter" evidence="10">
    <location>
        <begin position="400"/>
        <end position="634"/>
    </location>
</feature>
<dbReference type="InterPro" id="IPR027417">
    <property type="entry name" value="P-loop_NTPase"/>
</dbReference>
<keyword evidence="3 9" id="KW-0812">Transmembrane</keyword>
<feature type="transmembrane region" description="Helical" evidence="9">
    <location>
        <begin position="85"/>
        <end position="109"/>
    </location>
</feature>
<dbReference type="Pfam" id="PF00664">
    <property type="entry name" value="ABC_membrane"/>
    <property type="match status" value="1"/>
</dbReference>
<dbReference type="Gene3D" id="1.20.1560.10">
    <property type="entry name" value="ABC transporter type 1, transmembrane domain"/>
    <property type="match status" value="1"/>
</dbReference>
<proteinExistence type="predicted"/>
<evidence type="ECO:0000256" key="5">
    <source>
        <dbReference type="ARBA" id="ARBA00022840"/>
    </source>
</evidence>
<dbReference type="eggNOG" id="arCOG02841">
    <property type="taxonomic scope" value="Archaea"/>
</dbReference>
<dbReference type="PANTHER" id="PTHR43394:SF1">
    <property type="entry name" value="ATP-BINDING CASSETTE SUB-FAMILY B MEMBER 10, MITOCHONDRIAL"/>
    <property type="match status" value="1"/>
</dbReference>
<organism evidence="12 13">
    <name type="scientific">Methanocorpusculum labreanum (strain ATCC 43576 / DSM 4855 / Z)</name>
    <dbReference type="NCBI Taxonomy" id="410358"/>
    <lineage>
        <taxon>Archaea</taxon>
        <taxon>Methanobacteriati</taxon>
        <taxon>Methanobacteriota</taxon>
        <taxon>Stenosarchaea group</taxon>
        <taxon>Methanomicrobia</taxon>
        <taxon>Methanomicrobiales</taxon>
        <taxon>Methanocorpusculaceae</taxon>
        <taxon>Methanocorpusculum</taxon>
    </lineage>
</organism>
<keyword evidence="7 9" id="KW-0472">Membrane</keyword>
<accession>A2SSX0</accession>
<dbReference type="OrthoDB" id="121502at2157"/>
<dbReference type="CDD" id="cd18547">
    <property type="entry name" value="ABC_6TM_Tm288_like"/>
    <property type="match status" value="1"/>
</dbReference>
<dbReference type="GO" id="GO:0016020">
    <property type="term" value="C:membrane"/>
    <property type="evidence" value="ECO:0007669"/>
    <property type="project" value="UniProtKB-SubCell"/>
</dbReference>
<feature type="transmembrane region" description="Helical" evidence="9">
    <location>
        <begin position="40"/>
        <end position="65"/>
    </location>
</feature>
<dbReference type="KEGG" id="mla:Mlab_1257"/>
<dbReference type="EMBL" id="CP000559">
    <property type="protein sequence ID" value="ABN07426.1"/>
    <property type="molecule type" value="Genomic_DNA"/>
</dbReference>
<feature type="transmembrane region" description="Helical" evidence="9">
    <location>
        <begin position="287"/>
        <end position="314"/>
    </location>
</feature>
<keyword evidence="13" id="KW-1185">Reference proteome</keyword>
<dbReference type="PROSITE" id="PS50893">
    <property type="entry name" value="ABC_TRANSPORTER_2"/>
    <property type="match status" value="1"/>
</dbReference>
<dbReference type="GO" id="GO:0016887">
    <property type="term" value="F:ATP hydrolysis activity"/>
    <property type="evidence" value="ECO:0007669"/>
    <property type="project" value="InterPro"/>
</dbReference>
<evidence type="ECO:0000313" key="13">
    <source>
        <dbReference type="Proteomes" id="UP000000365"/>
    </source>
</evidence>
<evidence type="ECO:0000256" key="9">
    <source>
        <dbReference type="SAM" id="Phobius"/>
    </source>
</evidence>
<evidence type="ECO:0000259" key="10">
    <source>
        <dbReference type="PROSITE" id="PS50893"/>
    </source>
</evidence>
<dbReference type="InterPro" id="IPR011527">
    <property type="entry name" value="ABC1_TM_dom"/>
</dbReference>